<dbReference type="Gene3D" id="1.10.10.10">
    <property type="entry name" value="Winged helix-like DNA-binding domain superfamily/Winged helix DNA-binding domain"/>
    <property type="match status" value="2"/>
</dbReference>
<evidence type="ECO:0000256" key="1">
    <source>
        <dbReference type="ARBA" id="ARBA00023015"/>
    </source>
</evidence>
<dbReference type="SUPFAM" id="SSF48008">
    <property type="entry name" value="GntR ligand-binding domain-like"/>
    <property type="match status" value="1"/>
</dbReference>
<organism evidence="5 6">
    <name type="scientific">Pseudoxanthobacter soli DSM 19599</name>
    <dbReference type="NCBI Taxonomy" id="1123029"/>
    <lineage>
        <taxon>Bacteria</taxon>
        <taxon>Pseudomonadati</taxon>
        <taxon>Pseudomonadota</taxon>
        <taxon>Alphaproteobacteria</taxon>
        <taxon>Hyphomicrobiales</taxon>
        <taxon>Segnochrobactraceae</taxon>
        <taxon>Pseudoxanthobacter</taxon>
    </lineage>
</organism>
<dbReference type="InterPro" id="IPR000524">
    <property type="entry name" value="Tscrpt_reg_HTH_GntR"/>
</dbReference>
<dbReference type="InterPro" id="IPR008920">
    <property type="entry name" value="TF_FadR/GntR_C"/>
</dbReference>
<dbReference type="InterPro" id="IPR036388">
    <property type="entry name" value="WH-like_DNA-bd_sf"/>
</dbReference>
<dbReference type="PROSITE" id="PS50949">
    <property type="entry name" value="HTH_GNTR"/>
    <property type="match status" value="1"/>
</dbReference>
<dbReference type="Pfam" id="PF07729">
    <property type="entry name" value="FCD"/>
    <property type="match status" value="1"/>
</dbReference>
<dbReference type="InterPro" id="IPR011711">
    <property type="entry name" value="GntR_C"/>
</dbReference>
<keyword evidence="3" id="KW-0804">Transcription</keyword>
<dbReference type="PANTHER" id="PTHR43537">
    <property type="entry name" value="TRANSCRIPTIONAL REGULATOR, GNTR FAMILY"/>
    <property type="match status" value="1"/>
</dbReference>
<accession>A0A1M7ZPJ1</accession>
<keyword evidence="2 5" id="KW-0238">DNA-binding</keyword>
<reference evidence="5 6" key="1">
    <citation type="submission" date="2016-12" db="EMBL/GenBank/DDBJ databases">
        <authorList>
            <person name="Song W.-J."/>
            <person name="Kurnit D.M."/>
        </authorList>
    </citation>
    <scope>NUCLEOTIDE SEQUENCE [LARGE SCALE GENOMIC DNA]</scope>
    <source>
        <strain evidence="5 6">DSM 19599</strain>
    </source>
</reference>
<keyword evidence="1" id="KW-0805">Transcription regulation</keyword>
<feature type="domain" description="HTH gntR-type" evidence="4">
    <location>
        <begin position="6"/>
        <end position="73"/>
    </location>
</feature>
<evidence type="ECO:0000256" key="3">
    <source>
        <dbReference type="ARBA" id="ARBA00023163"/>
    </source>
</evidence>
<dbReference type="OrthoDB" id="9788098at2"/>
<name>A0A1M7ZPJ1_9HYPH</name>
<dbReference type="STRING" id="1123029.SAMN02745172_03478"/>
<sequence length="304" mass="34147">MARSSSQSRFRLANQILDVVREGRFERGHHLREQQLGDLLQVSRTPVRAALTLLAERGVVEARRNQGFFLKATPDELHRIAIDVPSTADQDLYGEIVQDRLAGRLPASFTQAEIARRYDVDRTLLQRTLSRLVDDGLLERNAGRGWTFLPALDSGLALRASYEFRRIIEPQGLLLPDFRPDPAALDRIRLQHIYLEAHPRIASVDPKQLFETDASFHEAIAGFSGNAFVLQAVQQQNRLRRLLEFSGYANRRRVRDWCREHLAILDAVAEGDNAKAAEIMGTHLGNAYSAAPPITARARENGAG</sequence>
<dbReference type="GO" id="GO:0003700">
    <property type="term" value="F:DNA-binding transcription factor activity"/>
    <property type="evidence" value="ECO:0007669"/>
    <property type="project" value="InterPro"/>
</dbReference>
<keyword evidence="6" id="KW-1185">Reference proteome</keyword>
<dbReference type="Pfam" id="PF00392">
    <property type="entry name" value="GntR"/>
    <property type="match status" value="2"/>
</dbReference>
<dbReference type="InterPro" id="IPR036390">
    <property type="entry name" value="WH_DNA-bd_sf"/>
</dbReference>
<dbReference type="SUPFAM" id="SSF46785">
    <property type="entry name" value="Winged helix' DNA-binding domain"/>
    <property type="match status" value="2"/>
</dbReference>
<dbReference type="GO" id="GO:0003677">
    <property type="term" value="F:DNA binding"/>
    <property type="evidence" value="ECO:0007669"/>
    <property type="project" value="UniProtKB-KW"/>
</dbReference>
<dbReference type="Proteomes" id="UP000186406">
    <property type="component" value="Unassembled WGS sequence"/>
</dbReference>
<dbReference type="Gene3D" id="1.20.120.530">
    <property type="entry name" value="GntR ligand-binding domain-like"/>
    <property type="match status" value="1"/>
</dbReference>
<dbReference type="RefSeq" id="WP_073631041.1">
    <property type="nucleotide sequence ID" value="NZ_FRXO01000008.1"/>
</dbReference>
<evidence type="ECO:0000313" key="5">
    <source>
        <dbReference type="EMBL" id="SHO66818.1"/>
    </source>
</evidence>
<protein>
    <submittedName>
        <fullName evidence="5">DNA-binding transcriptional regulator, GntR family</fullName>
    </submittedName>
</protein>
<evidence type="ECO:0000259" key="4">
    <source>
        <dbReference type="PROSITE" id="PS50949"/>
    </source>
</evidence>
<dbReference type="SMART" id="SM00895">
    <property type="entry name" value="FCD"/>
    <property type="match status" value="1"/>
</dbReference>
<gene>
    <name evidence="5" type="ORF">SAMN02745172_03478</name>
</gene>
<dbReference type="AlphaFoldDB" id="A0A1M7ZPJ1"/>
<dbReference type="EMBL" id="FRXO01000008">
    <property type="protein sequence ID" value="SHO66818.1"/>
    <property type="molecule type" value="Genomic_DNA"/>
</dbReference>
<dbReference type="SMART" id="SM00345">
    <property type="entry name" value="HTH_GNTR"/>
    <property type="match status" value="2"/>
</dbReference>
<proteinExistence type="predicted"/>
<evidence type="ECO:0000313" key="6">
    <source>
        <dbReference type="Proteomes" id="UP000186406"/>
    </source>
</evidence>
<dbReference type="PANTHER" id="PTHR43537:SF45">
    <property type="entry name" value="GNTR FAMILY REGULATORY PROTEIN"/>
    <property type="match status" value="1"/>
</dbReference>
<evidence type="ECO:0000256" key="2">
    <source>
        <dbReference type="ARBA" id="ARBA00023125"/>
    </source>
</evidence>